<dbReference type="InterPro" id="IPR001173">
    <property type="entry name" value="Glyco_trans_2-like"/>
</dbReference>
<evidence type="ECO:0000256" key="8">
    <source>
        <dbReference type="ARBA" id="ARBA00038120"/>
    </source>
</evidence>
<sequence length="372" mass="38910">MHKPALVVAAAGGATFLAGLVMPTLAAALERRLAAPAPAAPLTDLGARPSIEVVVPAYLEASTVGECVRTLHEALKGYEGPSSVTVVASDPGTAAAAREAGADEVVETGRTGKPAAANLGAARSTADVLVFTDANCVVGPADWPQRVVDDLRRAHLVSANKQERGRGEGAFWRYEQRAKEQLVAGGGSISVVGEFIATRRTDFLPAPAGAILDDLWLAVEYLLRDRVVLVDPELHTLEDSAGNREQWGRRLRIMRGLLEEMVPRVPELVTRPAGRMFVAHKLYRATVGAAGFWVGAAAASVVAPPVTLVALPAAVAAGAAYAGRLAPDATLPAPVAALGMQAVPPAALWTTLVRRLRPRPAPATTGWEKIAR</sequence>
<evidence type="ECO:0000256" key="9">
    <source>
        <dbReference type="ARBA" id="ARBA00040345"/>
    </source>
</evidence>
<keyword evidence="4 11" id="KW-0808">Transferase</keyword>
<evidence type="ECO:0000256" key="5">
    <source>
        <dbReference type="ARBA" id="ARBA00023136"/>
    </source>
</evidence>
<evidence type="ECO:0000256" key="6">
    <source>
        <dbReference type="ARBA" id="ARBA00037281"/>
    </source>
</evidence>
<keyword evidence="3" id="KW-0328">Glycosyltransferase</keyword>
<comment type="function">
    <text evidence="6">Catalyzes the glycosylation of 4,4'-diaponeurosporenoate, i.e. the esterification of glucose at the C1'' position with the carboxyl group of 4,4'-diaponeurosporenic acid, to form glycosyl-4,4'-diaponeurosporenoate. This is a step in the biosynthesis of staphyloxanthin, an orange pigment present in most staphylococci strains.</text>
</comment>
<reference evidence="12" key="1">
    <citation type="submission" date="2016-10" db="EMBL/GenBank/DDBJ databases">
        <authorList>
            <person name="Varghese N."/>
            <person name="Submissions S."/>
        </authorList>
    </citation>
    <scope>NUCLEOTIDE SEQUENCE [LARGE SCALE GENOMIC DNA]</scope>
    <source>
        <strain evidence="12">CGMCC 4.6945</strain>
    </source>
</reference>
<dbReference type="PANTHER" id="PTHR43646:SF2">
    <property type="entry name" value="GLYCOSYLTRANSFERASE 2-LIKE DOMAIN-CONTAINING PROTEIN"/>
    <property type="match status" value="1"/>
</dbReference>
<dbReference type="RefSeq" id="WP_090031398.1">
    <property type="nucleotide sequence ID" value="NZ_BONM01000015.1"/>
</dbReference>
<evidence type="ECO:0000313" key="11">
    <source>
        <dbReference type="EMBL" id="SFA94491.1"/>
    </source>
</evidence>
<protein>
    <recommendedName>
        <fullName evidence="9">4,4'-diaponeurosporenoate glycosyltransferase</fullName>
    </recommendedName>
</protein>
<comment type="pathway">
    <text evidence="7">Carotenoid biosynthesis; staphyloxanthin biosynthesis; staphyloxanthin from farnesyl diphosphate: step 4/5.</text>
</comment>
<keyword evidence="12" id="KW-1185">Reference proteome</keyword>
<keyword evidence="5" id="KW-0472">Membrane</keyword>
<evidence type="ECO:0000256" key="2">
    <source>
        <dbReference type="ARBA" id="ARBA00022475"/>
    </source>
</evidence>
<keyword evidence="2" id="KW-1003">Cell membrane</keyword>
<evidence type="ECO:0000256" key="4">
    <source>
        <dbReference type="ARBA" id="ARBA00022679"/>
    </source>
</evidence>
<comment type="similarity">
    <text evidence="8">Belongs to the glycosyltransferase 2 family. CrtQ subfamily.</text>
</comment>
<evidence type="ECO:0000256" key="3">
    <source>
        <dbReference type="ARBA" id="ARBA00022676"/>
    </source>
</evidence>
<dbReference type="InterPro" id="IPR029044">
    <property type="entry name" value="Nucleotide-diphossugar_trans"/>
</dbReference>
<dbReference type="AlphaFoldDB" id="A0A1I0X0S3"/>
<evidence type="ECO:0000259" key="10">
    <source>
        <dbReference type="Pfam" id="PF00535"/>
    </source>
</evidence>
<name>A0A1I0X0S3_9CELL</name>
<evidence type="ECO:0000256" key="7">
    <source>
        <dbReference type="ARBA" id="ARBA00037904"/>
    </source>
</evidence>
<feature type="domain" description="Glycosyltransferase 2-like" evidence="10">
    <location>
        <begin position="53"/>
        <end position="176"/>
    </location>
</feature>
<gene>
    <name evidence="11" type="ORF">SAMN05421867_10437</name>
</gene>
<dbReference type="GO" id="GO:0016757">
    <property type="term" value="F:glycosyltransferase activity"/>
    <property type="evidence" value="ECO:0007669"/>
    <property type="project" value="UniProtKB-KW"/>
</dbReference>
<accession>A0A1I0X0S3</accession>
<dbReference type="EMBL" id="FOKA01000004">
    <property type="protein sequence ID" value="SFA94491.1"/>
    <property type="molecule type" value="Genomic_DNA"/>
</dbReference>
<evidence type="ECO:0000256" key="1">
    <source>
        <dbReference type="ARBA" id="ARBA00004236"/>
    </source>
</evidence>
<dbReference type="SUPFAM" id="SSF53448">
    <property type="entry name" value="Nucleotide-diphospho-sugar transferases"/>
    <property type="match status" value="1"/>
</dbReference>
<dbReference type="OrthoDB" id="3171021at2"/>
<proteinExistence type="inferred from homology"/>
<evidence type="ECO:0000313" key="12">
    <source>
        <dbReference type="Proteomes" id="UP000199012"/>
    </source>
</evidence>
<dbReference type="Pfam" id="PF00535">
    <property type="entry name" value="Glycos_transf_2"/>
    <property type="match status" value="1"/>
</dbReference>
<dbReference type="STRING" id="988821.SAMN05421867_10437"/>
<dbReference type="GO" id="GO:0005886">
    <property type="term" value="C:plasma membrane"/>
    <property type="evidence" value="ECO:0007669"/>
    <property type="project" value="UniProtKB-SubCell"/>
</dbReference>
<comment type="subcellular location">
    <subcellularLocation>
        <location evidence="1">Cell membrane</location>
    </subcellularLocation>
</comment>
<dbReference type="Gene3D" id="3.90.550.10">
    <property type="entry name" value="Spore Coat Polysaccharide Biosynthesis Protein SpsA, Chain A"/>
    <property type="match status" value="1"/>
</dbReference>
<dbReference type="Proteomes" id="UP000199012">
    <property type="component" value="Unassembled WGS sequence"/>
</dbReference>
<dbReference type="PANTHER" id="PTHR43646">
    <property type="entry name" value="GLYCOSYLTRANSFERASE"/>
    <property type="match status" value="1"/>
</dbReference>
<organism evidence="11 12">
    <name type="scientific">Cellulomonas marina</name>
    <dbReference type="NCBI Taxonomy" id="988821"/>
    <lineage>
        <taxon>Bacteria</taxon>
        <taxon>Bacillati</taxon>
        <taxon>Actinomycetota</taxon>
        <taxon>Actinomycetes</taxon>
        <taxon>Micrococcales</taxon>
        <taxon>Cellulomonadaceae</taxon>
        <taxon>Cellulomonas</taxon>
    </lineage>
</organism>